<keyword evidence="6" id="KW-0804">Transcription</keyword>
<dbReference type="PANTHER" id="PTHR44215:SF1">
    <property type="entry name" value="WD REPEAT-CONTAINING PROTEIN 75"/>
    <property type="match status" value="1"/>
</dbReference>
<dbReference type="EMBL" id="CH476735">
    <property type="protein sequence ID" value="EIE81664.1"/>
    <property type="molecule type" value="Genomic_DNA"/>
</dbReference>
<dbReference type="GO" id="GO:0006364">
    <property type="term" value="P:rRNA processing"/>
    <property type="evidence" value="ECO:0007669"/>
    <property type="project" value="UniProtKB-KW"/>
</dbReference>
<evidence type="ECO:0000256" key="2">
    <source>
        <dbReference type="ARBA" id="ARBA00022517"/>
    </source>
</evidence>
<dbReference type="InterPro" id="IPR053826">
    <property type="entry name" value="WDR75"/>
</dbReference>
<accession>I1BZN4</accession>
<evidence type="ECO:0000256" key="3">
    <source>
        <dbReference type="ARBA" id="ARBA00022552"/>
    </source>
</evidence>
<dbReference type="GeneID" id="93613340"/>
<dbReference type="GO" id="GO:0032040">
    <property type="term" value="C:small-subunit processome"/>
    <property type="evidence" value="ECO:0007669"/>
    <property type="project" value="InterPro"/>
</dbReference>
<dbReference type="OrthoDB" id="4096at2759"/>
<evidence type="ECO:0000256" key="1">
    <source>
        <dbReference type="ARBA" id="ARBA00004604"/>
    </source>
</evidence>
<dbReference type="Proteomes" id="UP000009138">
    <property type="component" value="Unassembled WGS sequence"/>
</dbReference>
<name>I1BZN4_RHIO9</name>
<dbReference type="InParanoid" id="I1BZN4"/>
<dbReference type="AlphaFoldDB" id="I1BZN4"/>
<dbReference type="InterPro" id="IPR036322">
    <property type="entry name" value="WD40_repeat_dom_sf"/>
</dbReference>
<evidence type="ECO:0000313" key="8">
    <source>
        <dbReference type="EMBL" id="EIE81664.1"/>
    </source>
</evidence>
<comment type="subcellular location">
    <subcellularLocation>
        <location evidence="1">Nucleus</location>
        <location evidence="1">Nucleolus</location>
    </subcellularLocation>
</comment>
<evidence type="ECO:0000256" key="7">
    <source>
        <dbReference type="ARBA" id="ARBA00023242"/>
    </source>
</evidence>
<evidence type="ECO:0000313" key="9">
    <source>
        <dbReference type="Proteomes" id="UP000009138"/>
    </source>
</evidence>
<keyword evidence="7" id="KW-0539">Nucleus</keyword>
<dbReference type="RefSeq" id="XP_067517060.1">
    <property type="nucleotide sequence ID" value="XM_067660959.1"/>
</dbReference>
<proteinExistence type="predicted"/>
<dbReference type="GO" id="GO:2000234">
    <property type="term" value="P:positive regulation of rRNA processing"/>
    <property type="evidence" value="ECO:0007669"/>
    <property type="project" value="TreeGrafter"/>
</dbReference>
<keyword evidence="2" id="KW-0690">Ribosome biogenesis</keyword>
<protein>
    <submittedName>
        <fullName evidence="8">Uncharacterized protein</fullName>
    </submittedName>
</protein>
<dbReference type="GO" id="GO:0045943">
    <property type="term" value="P:positive regulation of transcription by RNA polymerase I"/>
    <property type="evidence" value="ECO:0007669"/>
    <property type="project" value="InterPro"/>
</dbReference>
<dbReference type="VEuPathDB" id="FungiDB:RO3G_06369"/>
<gene>
    <name evidence="8" type="ORF">RO3G_06369</name>
</gene>
<keyword evidence="9" id="KW-1185">Reference proteome</keyword>
<evidence type="ECO:0000256" key="4">
    <source>
        <dbReference type="ARBA" id="ARBA00022574"/>
    </source>
</evidence>
<keyword evidence="3" id="KW-0698">rRNA processing</keyword>
<evidence type="ECO:0000256" key="5">
    <source>
        <dbReference type="ARBA" id="ARBA00022737"/>
    </source>
</evidence>
<dbReference type="Gene3D" id="2.130.10.10">
    <property type="entry name" value="YVTN repeat-like/Quinoprotein amine dehydrogenase"/>
    <property type="match status" value="1"/>
</dbReference>
<sequence length="107" mass="11852">MLSINTKKTVVVENSRKNEAPKKIVLSKNVDGNISQYLVEFTKDLKYFFTNVHSSVKVYSIATGTVVKVLSQSPSTGGHSDKVTCVILNSKNHLQLYTDSLYGTIKL</sequence>
<dbReference type="InterPro" id="IPR015943">
    <property type="entry name" value="WD40/YVTN_repeat-like_dom_sf"/>
</dbReference>
<dbReference type="PANTHER" id="PTHR44215">
    <property type="entry name" value="WD REPEAT-CONTAINING PROTEIN 75"/>
    <property type="match status" value="1"/>
</dbReference>
<keyword evidence="4" id="KW-0853">WD repeat</keyword>
<dbReference type="SUPFAM" id="SSF50978">
    <property type="entry name" value="WD40 repeat-like"/>
    <property type="match status" value="1"/>
</dbReference>
<reference evidence="8 9" key="1">
    <citation type="journal article" date="2009" name="PLoS Genet.">
        <title>Genomic analysis of the basal lineage fungus Rhizopus oryzae reveals a whole-genome duplication.</title>
        <authorList>
            <person name="Ma L.-J."/>
            <person name="Ibrahim A.S."/>
            <person name="Skory C."/>
            <person name="Grabherr M.G."/>
            <person name="Burger G."/>
            <person name="Butler M."/>
            <person name="Elias M."/>
            <person name="Idnurm A."/>
            <person name="Lang B.F."/>
            <person name="Sone T."/>
            <person name="Abe A."/>
            <person name="Calvo S.E."/>
            <person name="Corrochano L.M."/>
            <person name="Engels R."/>
            <person name="Fu J."/>
            <person name="Hansberg W."/>
            <person name="Kim J.-M."/>
            <person name="Kodira C.D."/>
            <person name="Koehrsen M.J."/>
            <person name="Liu B."/>
            <person name="Miranda-Saavedra D."/>
            <person name="O'Leary S."/>
            <person name="Ortiz-Castellanos L."/>
            <person name="Poulter R."/>
            <person name="Rodriguez-Romero J."/>
            <person name="Ruiz-Herrera J."/>
            <person name="Shen Y.-Q."/>
            <person name="Zeng Q."/>
            <person name="Galagan J."/>
            <person name="Birren B.W."/>
            <person name="Cuomo C.A."/>
            <person name="Wickes B.L."/>
        </authorList>
    </citation>
    <scope>NUCLEOTIDE SEQUENCE [LARGE SCALE GENOMIC DNA]</scope>
    <source>
        <strain evidence="9">RA 99-880 / ATCC MYA-4621 / FGSC 9543 / NRRL 43880</strain>
    </source>
</reference>
<evidence type="ECO:0000256" key="6">
    <source>
        <dbReference type="ARBA" id="ARBA00023163"/>
    </source>
</evidence>
<organism evidence="8 9">
    <name type="scientific">Rhizopus delemar (strain RA 99-880 / ATCC MYA-4621 / FGSC 9543 / NRRL 43880)</name>
    <name type="common">Mucormycosis agent</name>
    <name type="synonym">Rhizopus arrhizus var. delemar</name>
    <dbReference type="NCBI Taxonomy" id="246409"/>
    <lineage>
        <taxon>Eukaryota</taxon>
        <taxon>Fungi</taxon>
        <taxon>Fungi incertae sedis</taxon>
        <taxon>Mucoromycota</taxon>
        <taxon>Mucoromycotina</taxon>
        <taxon>Mucoromycetes</taxon>
        <taxon>Mucorales</taxon>
        <taxon>Mucorineae</taxon>
        <taxon>Rhizopodaceae</taxon>
        <taxon>Rhizopus</taxon>
    </lineage>
</organism>
<keyword evidence="5" id="KW-0677">Repeat</keyword>
<dbReference type="STRING" id="246409.I1BZN4"/>
<dbReference type="GO" id="GO:0003723">
    <property type="term" value="F:RNA binding"/>
    <property type="evidence" value="ECO:0007669"/>
    <property type="project" value="InterPro"/>
</dbReference>